<evidence type="ECO:0000256" key="1">
    <source>
        <dbReference type="SAM" id="Phobius"/>
    </source>
</evidence>
<keyword evidence="1" id="KW-0472">Membrane</keyword>
<dbReference type="InterPro" id="IPR012334">
    <property type="entry name" value="Pectin_lyas_fold"/>
</dbReference>
<dbReference type="Proteomes" id="UP000199392">
    <property type="component" value="Unassembled WGS sequence"/>
</dbReference>
<evidence type="ECO:0000313" key="4">
    <source>
        <dbReference type="Proteomes" id="UP000199392"/>
    </source>
</evidence>
<dbReference type="InterPro" id="IPR011050">
    <property type="entry name" value="Pectin_lyase_fold/virulence"/>
</dbReference>
<dbReference type="OrthoDB" id="7938081at2"/>
<organism evidence="3 4">
    <name type="scientific">Alloyangia pacifica</name>
    <dbReference type="NCBI Taxonomy" id="311180"/>
    <lineage>
        <taxon>Bacteria</taxon>
        <taxon>Pseudomonadati</taxon>
        <taxon>Pseudomonadota</taxon>
        <taxon>Alphaproteobacteria</taxon>
        <taxon>Rhodobacterales</taxon>
        <taxon>Roseobacteraceae</taxon>
        <taxon>Alloyangia</taxon>
    </lineage>
</organism>
<sequence>MQQRLSPMPPSMIGAARARQGTCGVLMGLMIGTAVVFGGTAALAAERLVPIVTTPKPSLQMEARKPAAASLGALSSDRLTGLVLPGVSSGDLSALSQSSDANSLREGARLLWGELGLEGDGGDTTEHAPSQSVAFPTISGVPEVSTGSAALALTRFTSLSGPVATGAIESASDGDDAIYLEKGAATIDGLVEARTPGIIRAQSGVILTRPLVIWPGASLQLSEGEALYLSREDGAYLLAFGEMSVDGATIASTTSHNPRVSHFAPFVAVAGQGVFRSNHARFVGLGAVSDRDAGQADSMSGLSISAGLLYRPDQTSRILNSRFDDVHLVAVSGVQDTVVSGNDFAGQYAGGLKVEDSPRALVSGNRMTTPGLYAAMHLRNLSEAHIERNTIASAKGKGILIDGFSRSLTIDGNVVASAAGAGIELRGTTCSELTSNLVLASGGNGIELSRTGDVEARRNVALFNGAAGVAMSDQLPGSKLALASNLIGRNREGVRGAGLSDLTLKGNRLPNQMPRLLGGELGLNQSPWLAARKENQSFNFSNGTRQAASTACEGI</sequence>
<accession>A0A1I6SUT2</accession>
<dbReference type="Pfam" id="PF05048">
    <property type="entry name" value="NosD"/>
    <property type="match status" value="1"/>
</dbReference>
<dbReference type="SUPFAM" id="SSF51126">
    <property type="entry name" value="Pectin lyase-like"/>
    <property type="match status" value="1"/>
</dbReference>
<proteinExistence type="predicted"/>
<dbReference type="InterPro" id="IPR006626">
    <property type="entry name" value="PbH1"/>
</dbReference>
<dbReference type="EMBL" id="FOZW01000005">
    <property type="protein sequence ID" value="SFS80725.1"/>
    <property type="molecule type" value="Genomic_DNA"/>
</dbReference>
<keyword evidence="1" id="KW-0812">Transmembrane</keyword>
<gene>
    <name evidence="3" type="ORF">SAMN04488050_10575</name>
</gene>
<dbReference type="InterPro" id="IPR007742">
    <property type="entry name" value="NosD_dom"/>
</dbReference>
<keyword evidence="1" id="KW-1133">Transmembrane helix</keyword>
<reference evidence="4" key="1">
    <citation type="submission" date="2016-10" db="EMBL/GenBank/DDBJ databases">
        <authorList>
            <person name="Varghese N."/>
            <person name="Submissions S."/>
        </authorList>
    </citation>
    <scope>NUCLEOTIDE SEQUENCE [LARGE SCALE GENOMIC DNA]</scope>
    <source>
        <strain evidence="4">DSM 26894</strain>
    </source>
</reference>
<dbReference type="SMART" id="SM00710">
    <property type="entry name" value="PbH1"/>
    <property type="match status" value="5"/>
</dbReference>
<feature type="transmembrane region" description="Helical" evidence="1">
    <location>
        <begin position="21"/>
        <end position="45"/>
    </location>
</feature>
<name>A0A1I6SUT2_9RHOB</name>
<dbReference type="STRING" id="311180.SAMN04488050_10575"/>
<evidence type="ECO:0000313" key="3">
    <source>
        <dbReference type="EMBL" id="SFS80725.1"/>
    </source>
</evidence>
<keyword evidence="4" id="KW-1185">Reference proteome</keyword>
<dbReference type="RefSeq" id="WP_092424222.1">
    <property type="nucleotide sequence ID" value="NZ_FNCL01000005.1"/>
</dbReference>
<feature type="domain" description="Periplasmic copper-binding protein NosD beta helix" evidence="2">
    <location>
        <begin position="328"/>
        <end position="474"/>
    </location>
</feature>
<protein>
    <submittedName>
        <fullName evidence="3">Right handed beta helix region</fullName>
    </submittedName>
</protein>
<dbReference type="Gene3D" id="2.160.20.10">
    <property type="entry name" value="Single-stranded right-handed beta-helix, Pectin lyase-like"/>
    <property type="match status" value="1"/>
</dbReference>
<dbReference type="AlphaFoldDB" id="A0A1I6SUT2"/>
<evidence type="ECO:0000259" key="2">
    <source>
        <dbReference type="Pfam" id="PF05048"/>
    </source>
</evidence>